<dbReference type="EMBL" id="JAIVEX010000003">
    <property type="protein sequence ID" value="MDB0521396.1"/>
    <property type="molecule type" value="Genomic_DNA"/>
</dbReference>
<comment type="caution">
    <text evidence="2">The sequence shown here is derived from an EMBL/GenBank/DDBJ whole genome shotgun (WGS) entry which is preliminary data.</text>
</comment>
<dbReference type="InterPro" id="IPR020945">
    <property type="entry name" value="DMSO/NO3_reduct_chaperone"/>
</dbReference>
<sequence length="227" mass="24547">MTDAQPLRFQPAATPTDSAEDLARADLYGLLATLLYHAPDAGLLQRIAAAPRGPAGAAGADPGADPADAEAAEDSTLTRAWRRLVARAGQTTAAQADDEYTELFIGVGKPEVFLYGSYYQAGFLNEKPLVAVRDDLRRYGLERAEGITETEDHLAALCEVMRYLIAGEDAAVAQMAEQRAFFERHLAPWVESACDAVLQHPRAAFYAEVAGLAKAFFEVERFALELA</sequence>
<name>A0AAE3T2T7_RALSL</name>
<accession>A0AAE3T2T7</accession>
<gene>
    <name evidence="2" type="ORF">LBW55_07175</name>
</gene>
<protein>
    <submittedName>
        <fullName evidence="2">Molecular chaperone</fullName>
    </submittedName>
</protein>
<dbReference type="PANTHER" id="PTHR34227">
    <property type="entry name" value="CHAPERONE PROTEIN YCDY"/>
    <property type="match status" value="1"/>
</dbReference>
<dbReference type="Pfam" id="PF02613">
    <property type="entry name" value="Nitrate_red_del"/>
    <property type="match status" value="1"/>
</dbReference>
<evidence type="ECO:0000256" key="1">
    <source>
        <dbReference type="ARBA" id="ARBA00023186"/>
    </source>
</evidence>
<dbReference type="RefSeq" id="WP_184849378.1">
    <property type="nucleotide sequence ID" value="NZ_JABZEH010000001.1"/>
</dbReference>
<dbReference type="PANTHER" id="PTHR34227:SF1">
    <property type="entry name" value="DIMETHYL SULFOXIDE REDUCTASE CHAPERONE-RELATED"/>
    <property type="match status" value="1"/>
</dbReference>
<dbReference type="SUPFAM" id="SSF89155">
    <property type="entry name" value="TorD-like"/>
    <property type="match status" value="1"/>
</dbReference>
<reference evidence="2" key="1">
    <citation type="submission" date="2021-09" db="EMBL/GenBank/DDBJ databases">
        <title>Genomic analysis of Ralstonia spp.</title>
        <authorList>
            <person name="Aburjaile F."/>
            <person name="Ariute J.C."/>
            <person name="Pais A.K.L."/>
            <person name="Albuquerque G.M.R."/>
            <person name="Silva A.M.F."/>
            <person name="Brenig B."/>
            <person name="Azevedo V."/>
            <person name="Matiuzzi M."/>
            <person name="Ramos R."/>
            <person name="Goes-Neto A."/>
            <person name="Soares S."/>
            <person name="Iseppon A.M.B."/>
            <person name="Souza E."/>
            <person name="Gama M."/>
        </authorList>
    </citation>
    <scope>NUCLEOTIDE SEQUENCE</scope>
    <source>
        <strain evidence="2">B4</strain>
    </source>
</reference>
<evidence type="ECO:0000313" key="2">
    <source>
        <dbReference type="EMBL" id="MDB0521396.1"/>
    </source>
</evidence>
<evidence type="ECO:0000313" key="3">
    <source>
        <dbReference type="Proteomes" id="UP001143674"/>
    </source>
</evidence>
<keyword evidence="1" id="KW-0143">Chaperone</keyword>
<dbReference type="Proteomes" id="UP001143674">
    <property type="component" value="Unassembled WGS sequence"/>
</dbReference>
<proteinExistence type="predicted"/>
<dbReference type="AlphaFoldDB" id="A0AAE3T2T7"/>
<dbReference type="InterPro" id="IPR050289">
    <property type="entry name" value="TorD/DmsD_chaperones"/>
</dbReference>
<dbReference type="Gene3D" id="1.10.3480.10">
    <property type="entry name" value="TorD-like"/>
    <property type="match status" value="1"/>
</dbReference>
<organism evidence="2 3">
    <name type="scientific">Ralstonia solanacearum</name>
    <name type="common">Pseudomonas solanacearum</name>
    <dbReference type="NCBI Taxonomy" id="305"/>
    <lineage>
        <taxon>Bacteria</taxon>
        <taxon>Pseudomonadati</taxon>
        <taxon>Pseudomonadota</taxon>
        <taxon>Betaproteobacteria</taxon>
        <taxon>Burkholderiales</taxon>
        <taxon>Burkholderiaceae</taxon>
        <taxon>Ralstonia</taxon>
        <taxon>Ralstonia solanacearum species complex</taxon>
    </lineage>
</organism>
<dbReference type="InterPro" id="IPR036411">
    <property type="entry name" value="TorD-like_sf"/>
</dbReference>